<dbReference type="PANTHER" id="PTHR34301:SF8">
    <property type="entry name" value="ATPASE DOMAIN-CONTAINING PROTEIN"/>
    <property type="match status" value="1"/>
</dbReference>
<dbReference type="EMBL" id="JALMLT010000003">
    <property type="protein sequence ID" value="MDT8759806.1"/>
    <property type="molecule type" value="Genomic_DNA"/>
</dbReference>
<reference evidence="2" key="1">
    <citation type="submission" date="2022-04" db="EMBL/GenBank/DDBJ databases">
        <title>Tomato heritable bacteria conferring resistance against bacterial wilt.</title>
        <authorList>
            <person name="Yin J."/>
        </authorList>
    </citation>
    <scope>NUCLEOTIDE SEQUENCE</scope>
    <source>
        <strain evidence="2">Cra20</strain>
    </source>
</reference>
<dbReference type="SUPFAM" id="SSF52540">
    <property type="entry name" value="P-loop containing nucleoside triphosphate hydrolases"/>
    <property type="match status" value="1"/>
</dbReference>
<feature type="domain" description="AAA+ ATPase" evidence="1">
    <location>
        <begin position="94"/>
        <end position="245"/>
    </location>
</feature>
<sequence>MSWSERLQHWLRGLLGGDAGGRRIPERPDYVAPVAEEPKVAISAARVPGSQPNIAFRRNAVFAAFNTAVPVSDRHGLAGRKKELARLIDAVVKQRKHALIYGARGSGKTSLARVFGDLADEAGCVALYGSASEGTDVDGLFRPFLDELPLQRGVASALPTDRPLGVQQLANLFVQGVTQRTLLIVDEFDRVTTERTRHEVASLLKLLTDMHSTVQIVLVGIAGNVDGLLAAHPSLRRHLFAQPVAPIERDELAGLLRLCAQQAGLAFDEEALQTIVSAAIGSPYHARVFGMHAALTAEASGRDRITLADAQKGLAEALAEWSDLTPEICTVFERALAQAGALRGMIALAGVLAAHAPVLTFERMTAAGTDLFGDEIGGAAAVDRTIGLIAPALSEDGMPGELQFADSLSPQFLVLMANGAASRARDAAPQARDTLDARELLQGVGL</sequence>
<gene>
    <name evidence="2" type="ORF">MZO42_13975</name>
</gene>
<accession>A0ABU3N6C9</accession>
<dbReference type="Gene3D" id="3.40.50.300">
    <property type="entry name" value="P-loop containing nucleotide triphosphate hydrolases"/>
    <property type="match status" value="1"/>
</dbReference>
<dbReference type="Pfam" id="PF20703">
    <property type="entry name" value="nSTAND1"/>
    <property type="match status" value="1"/>
</dbReference>
<keyword evidence="2" id="KW-0547">Nucleotide-binding</keyword>
<protein>
    <submittedName>
        <fullName evidence="2">ATP-binding protein</fullName>
    </submittedName>
</protein>
<comment type="caution">
    <text evidence="2">The sequence shown here is derived from an EMBL/GenBank/DDBJ whole genome shotgun (WGS) entry which is preliminary data.</text>
</comment>
<name>A0ABU3N6C9_9SPHN</name>
<dbReference type="GO" id="GO:0005524">
    <property type="term" value="F:ATP binding"/>
    <property type="evidence" value="ECO:0007669"/>
    <property type="project" value="UniProtKB-KW"/>
</dbReference>
<dbReference type="InterPro" id="IPR003593">
    <property type="entry name" value="AAA+_ATPase"/>
</dbReference>
<dbReference type="InterPro" id="IPR049052">
    <property type="entry name" value="nSTAND1"/>
</dbReference>
<dbReference type="InterPro" id="IPR027417">
    <property type="entry name" value="P-loop_NTPase"/>
</dbReference>
<keyword evidence="2" id="KW-0067">ATP-binding</keyword>
<evidence type="ECO:0000313" key="2">
    <source>
        <dbReference type="EMBL" id="MDT8759806.1"/>
    </source>
</evidence>
<proteinExistence type="predicted"/>
<dbReference type="PANTHER" id="PTHR34301">
    <property type="entry name" value="DNA-BINDING PROTEIN-RELATED"/>
    <property type="match status" value="1"/>
</dbReference>
<evidence type="ECO:0000259" key="1">
    <source>
        <dbReference type="SMART" id="SM00382"/>
    </source>
</evidence>
<organism evidence="2">
    <name type="scientific">Sphingomonas psychrotolerans</name>
    <dbReference type="NCBI Taxonomy" id="1327635"/>
    <lineage>
        <taxon>Bacteria</taxon>
        <taxon>Pseudomonadati</taxon>
        <taxon>Pseudomonadota</taxon>
        <taxon>Alphaproteobacteria</taxon>
        <taxon>Sphingomonadales</taxon>
        <taxon>Sphingomonadaceae</taxon>
        <taxon>Sphingomonas</taxon>
    </lineage>
</organism>
<dbReference type="SMART" id="SM00382">
    <property type="entry name" value="AAA"/>
    <property type="match status" value="1"/>
</dbReference>